<dbReference type="AlphaFoldDB" id="A0A059EWB2"/>
<evidence type="ECO:0000313" key="1">
    <source>
        <dbReference type="EMBL" id="KCZ79200.1"/>
    </source>
</evidence>
<dbReference type="Proteomes" id="UP000030655">
    <property type="component" value="Unassembled WGS sequence"/>
</dbReference>
<evidence type="ECO:0000313" key="2">
    <source>
        <dbReference type="Proteomes" id="UP000030655"/>
    </source>
</evidence>
<keyword evidence="2" id="KW-1185">Reference proteome</keyword>
<name>A0A059EWB2_9MICR</name>
<sequence>MLVGCIINPMEQKDPINLRVKEL</sequence>
<reference evidence="2" key="1">
    <citation type="submission" date="2013-02" db="EMBL/GenBank/DDBJ databases">
        <authorList>
            <consortium name="The Broad Institute Genome Sequencing Platform"/>
            <person name="Cuomo C."/>
            <person name="Becnel J."/>
            <person name="Sanscrainte N."/>
            <person name="Walker B."/>
            <person name="Young S.K."/>
            <person name="Zeng Q."/>
            <person name="Gargeya S."/>
            <person name="Fitzgerald M."/>
            <person name="Haas B."/>
            <person name="Abouelleil A."/>
            <person name="Alvarado L."/>
            <person name="Arachchi H.M."/>
            <person name="Berlin A.M."/>
            <person name="Chapman S.B."/>
            <person name="Dewar J."/>
            <person name="Goldberg J."/>
            <person name="Griggs A."/>
            <person name="Gujja S."/>
            <person name="Hansen M."/>
            <person name="Howarth C."/>
            <person name="Imamovic A."/>
            <person name="Larimer J."/>
            <person name="McCowan C."/>
            <person name="Murphy C."/>
            <person name="Neiman D."/>
            <person name="Pearson M."/>
            <person name="Priest M."/>
            <person name="Roberts A."/>
            <person name="Saif S."/>
            <person name="Shea T."/>
            <person name="Sisk P."/>
            <person name="Sykes S."/>
            <person name="Wortman J."/>
            <person name="Nusbaum C."/>
            <person name="Birren B."/>
        </authorList>
    </citation>
    <scope>NUCLEOTIDE SEQUENCE [LARGE SCALE GENOMIC DNA]</scope>
    <source>
        <strain evidence="2">PRA339</strain>
    </source>
</reference>
<proteinExistence type="predicted"/>
<reference evidence="1 2" key="2">
    <citation type="submission" date="2014-03" db="EMBL/GenBank/DDBJ databases">
        <title>The Genome Sequence of Anncaliia algerae insect isolate PRA339.</title>
        <authorList>
            <consortium name="The Broad Institute Genome Sequencing Platform"/>
            <consortium name="The Broad Institute Genome Sequencing Center for Infectious Disease"/>
            <person name="Cuomo C."/>
            <person name="Becnel J."/>
            <person name="Sanscrainte N."/>
            <person name="Walker B."/>
            <person name="Young S.K."/>
            <person name="Zeng Q."/>
            <person name="Gargeya S."/>
            <person name="Fitzgerald M."/>
            <person name="Haas B."/>
            <person name="Abouelleil A."/>
            <person name="Alvarado L."/>
            <person name="Arachchi H.M."/>
            <person name="Berlin A.M."/>
            <person name="Chapman S.B."/>
            <person name="Dewar J."/>
            <person name="Goldberg J."/>
            <person name="Griggs A."/>
            <person name="Gujja S."/>
            <person name="Hansen M."/>
            <person name="Howarth C."/>
            <person name="Imamovic A."/>
            <person name="Larimer J."/>
            <person name="McCowan C."/>
            <person name="Murphy C."/>
            <person name="Neiman D."/>
            <person name="Pearson M."/>
            <person name="Priest M."/>
            <person name="Roberts A."/>
            <person name="Saif S."/>
            <person name="Shea T."/>
            <person name="Sisk P."/>
            <person name="Sykes S."/>
            <person name="Wortman J."/>
            <person name="Nusbaum C."/>
            <person name="Birren B."/>
        </authorList>
    </citation>
    <scope>NUCLEOTIDE SEQUENCE [LARGE SCALE GENOMIC DNA]</scope>
    <source>
        <strain evidence="1 2">PRA339</strain>
    </source>
</reference>
<protein>
    <submittedName>
        <fullName evidence="1">Uncharacterized protein</fullName>
    </submittedName>
</protein>
<accession>A0A059EWB2</accession>
<gene>
    <name evidence="1" type="ORF">H312_03416</name>
</gene>
<organism evidence="1 2">
    <name type="scientific">Anncaliia algerae PRA339</name>
    <dbReference type="NCBI Taxonomy" id="1288291"/>
    <lineage>
        <taxon>Eukaryota</taxon>
        <taxon>Fungi</taxon>
        <taxon>Fungi incertae sedis</taxon>
        <taxon>Microsporidia</taxon>
        <taxon>Tubulinosematoidea</taxon>
        <taxon>Tubulinosematidae</taxon>
        <taxon>Anncaliia</taxon>
    </lineage>
</organism>
<dbReference type="VEuPathDB" id="MicrosporidiaDB:H312_03416"/>
<dbReference type="EMBL" id="KK365328">
    <property type="protein sequence ID" value="KCZ79200.1"/>
    <property type="molecule type" value="Genomic_DNA"/>
</dbReference>
<dbReference type="HOGENOM" id="CLU_3423252_0_0_1"/>